<dbReference type="Proteomes" id="UP000322822">
    <property type="component" value="Chromosome 2"/>
</dbReference>
<name>A0A5P2HEA3_9BURK</name>
<accession>A0A5P2HEA3</accession>
<dbReference type="Pfam" id="PF08310">
    <property type="entry name" value="LGFP"/>
    <property type="match status" value="1"/>
</dbReference>
<dbReference type="RefSeq" id="WP_150376398.1">
    <property type="nucleotide sequence ID" value="NZ_CP044067.1"/>
</dbReference>
<dbReference type="EMBL" id="CP044067">
    <property type="protein sequence ID" value="QET05843.1"/>
    <property type="molecule type" value="Genomic_DNA"/>
</dbReference>
<evidence type="ECO:0000313" key="1">
    <source>
        <dbReference type="EMBL" id="QET05843.1"/>
    </source>
</evidence>
<gene>
    <name evidence="1" type="ORF">FOB72_28220</name>
</gene>
<sequence length="513" mass="57072">MKVVNLTEGMRFGVGVDGLTEEPRAEAIAYDSIVNGGDGHGGQEVQSDVRIIESQESLVESMNLSVSASVHYLPLGNANAKFSLAQQHSVNQYSIYILFSAIVQNPARHMKGARLTPQAEQAYRNSPEQFRLTYGDYYIDEVYSGGDFYGVFVFETYDETSHKDLKMSLDMSIGNFMAGGDVNVAFQSTIDEAKKKSSMQIRVIMAGGSGQLNPTNMQELKDLYKTFNQAVKSDPVDFRCSLKEFAYLPMPPGPSWAEQAVRDDTIKECGKRIVEGIALRSQLDFILRFPEQFETPDIEKIKSAYHDTDALLPKLATRAGECSRDITRCTLEGAMPVVIQLPKRKQDLGDPLDAKWQDILAHDERAAAWVPQANLHSPLANYNRGPRGGRYKIFSNNNGPTGGLFWHPDLGAHVVYGGIFLEYMRRGHCEGPLGYPRTDEATIEGNGADGLDRISIFEHGQLWWDAQSGKVSDRLLLNLDKLVLVFGKDRAPLQNVLKGSRRISPILLTARNR</sequence>
<reference evidence="1 2" key="1">
    <citation type="submission" date="2019-09" db="EMBL/GenBank/DDBJ databases">
        <title>FDA dAtabase for Regulatory Grade micrObial Sequences (FDA-ARGOS): Supporting development and validation of Infectious Disease Dx tests.</title>
        <authorList>
            <person name="Sciortino C."/>
            <person name="Tallon L."/>
            <person name="Sadzewicz L."/>
            <person name="Vavikolanu K."/>
            <person name="Mehta A."/>
            <person name="Aluvathingal J."/>
            <person name="Nadendla S."/>
            <person name="Nandy P."/>
            <person name="Geyer C."/>
            <person name="Yan Y."/>
            <person name="Sichtig H."/>
        </authorList>
    </citation>
    <scope>NUCLEOTIDE SEQUENCE [LARGE SCALE GENOMIC DNA]</scope>
    <source>
        <strain evidence="1 2">FDAARGOS_664</strain>
    </source>
</reference>
<dbReference type="OrthoDB" id="15609at2"/>
<organism evidence="1 2">
    <name type="scientific">Cupriavidus pauculus</name>
    <dbReference type="NCBI Taxonomy" id="82633"/>
    <lineage>
        <taxon>Bacteria</taxon>
        <taxon>Pseudomonadati</taxon>
        <taxon>Pseudomonadota</taxon>
        <taxon>Betaproteobacteria</taxon>
        <taxon>Burkholderiales</taxon>
        <taxon>Burkholderiaceae</taxon>
        <taxon>Cupriavidus</taxon>
    </lineage>
</organism>
<proteinExistence type="predicted"/>
<dbReference type="AlphaFoldDB" id="A0A5P2HEA3"/>
<evidence type="ECO:0000313" key="2">
    <source>
        <dbReference type="Proteomes" id="UP000322822"/>
    </source>
</evidence>
<protein>
    <submittedName>
        <fullName evidence="1">Uncharacterized protein</fullName>
    </submittedName>
</protein>
<dbReference type="InterPro" id="IPR013207">
    <property type="entry name" value="LGFP"/>
</dbReference>